<accession>A0ABS3NJF1</accession>
<evidence type="ECO:0000313" key="4">
    <source>
        <dbReference type="Proteomes" id="UP000664882"/>
    </source>
</evidence>
<sequence length="391" mass="44153">MKKVRRQAFTPGAVTSMAELEKEGAKDVFAQQAHQQKSEITLNLGNEKEVTFKLITIQPEDIEKKTTVFSGNGRIQEALNTFALRDLIPSVRKHGMTFPAIGRQLPDGRYEALDGSRRRATCIITKRPYYMYITTSPLVDEKTARYLSEIGNVYKQLSQYEQGKQYTLLIDKGVSPVEIARQEGISKVKVYQARDAYLLPKEFYQAHASGFDLGRPRINAYRTMWSQAQELKFDKELLEFIKSLKPEKLAANISVKDIQLERAVKQTRALMLEQSEFVDNELAPVIACENLAQLMELPEMVELLGLSETVIRVIDNAARAEITEAFATLAPTPEVQETSESVFTGRESIVTSTTVKDGMKMTFRKLPESQMAEIKKMVAQYLAAMESTTND</sequence>
<dbReference type="SUPFAM" id="SSF110849">
    <property type="entry name" value="ParB/Sulfiredoxin"/>
    <property type="match status" value="1"/>
</dbReference>
<evidence type="ECO:0000256" key="1">
    <source>
        <dbReference type="ARBA" id="ARBA00023125"/>
    </source>
</evidence>
<dbReference type="RefSeq" id="WP_208006323.1">
    <property type="nucleotide sequence ID" value="NZ_JAGDFX010000016.1"/>
</dbReference>
<dbReference type="SMART" id="SM00470">
    <property type="entry name" value="ParB"/>
    <property type="match status" value="1"/>
</dbReference>
<proteinExistence type="predicted"/>
<dbReference type="Proteomes" id="UP000664882">
    <property type="component" value="Unassembled WGS sequence"/>
</dbReference>
<name>A0ABS3NJF1_9GAMM</name>
<dbReference type="PANTHER" id="PTHR38973">
    <property type="entry name" value="PLASMID PARTITIONING CONTROL PROTEIN-RELATED"/>
    <property type="match status" value="1"/>
</dbReference>
<dbReference type="Gene3D" id="1.10.10.2830">
    <property type="match status" value="1"/>
</dbReference>
<comment type="caution">
    <text evidence="3">The sequence shown here is derived from an EMBL/GenBank/DDBJ whole genome shotgun (WGS) entry which is preliminary data.</text>
</comment>
<gene>
    <name evidence="3" type="ORF">J3U76_12515</name>
</gene>
<organism evidence="3 4">
    <name type="scientific">Oceanisphaera pacifica</name>
    <dbReference type="NCBI Taxonomy" id="2818389"/>
    <lineage>
        <taxon>Bacteria</taxon>
        <taxon>Pseudomonadati</taxon>
        <taxon>Pseudomonadota</taxon>
        <taxon>Gammaproteobacteria</taxon>
        <taxon>Aeromonadales</taxon>
        <taxon>Aeromonadaceae</taxon>
        <taxon>Oceanisphaera</taxon>
    </lineage>
</organism>
<dbReference type="InterPro" id="IPR003115">
    <property type="entry name" value="ParB_N"/>
</dbReference>
<dbReference type="EMBL" id="JAGDFX010000016">
    <property type="protein sequence ID" value="MBO1520442.1"/>
    <property type="molecule type" value="Genomic_DNA"/>
</dbReference>
<reference evidence="3 4" key="1">
    <citation type="submission" date="2021-03" db="EMBL/GenBank/DDBJ databases">
        <title>Oceanisphaera sp. nov., isolated from the intestine.</title>
        <authorList>
            <person name="Zhao L.-H."/>
            <person name="Shi L.-F."/>
        </authorList>
    </citation>
    <scope>NUCLEOTIDE SEQUENCE [LARGE SCALE GENOMIC DNA]</scope>
    <source>
        <strain evidence="3 4">DM8</strain>
    </source>
</reference>
<protein>
    <submittedName>
        <fullName evidence="3">ParB N-terminal domain-containing protein</fullName>
    </submittedName>
</protein>
<keyword evidence="1" id="KW-0238">DNA-binding</keyword>
<keyword evidence="4" id="KW-1185">Reference proteome</keyword>
<feature type="domain" description="ParB-like N-terminal" evidence="2">
    <location>
        <begin position="62"/>
        <end position="153"/>
    </location>
</feature>
<dbReference type="PANTHER" id="PTHR38973:SF2">
    <property type="entry name" value="PARB_REPB_SPO0J FAMILY PLASMID PARTITION PROTEIN"/>
    <property type="match status" value="1"/>
</dbReference>
<evidence type="ECO:0000259" key="2">
    <source>
        <dbReference type="SMART" id="SM00470"/>
    </source>
</evidence>
<dbReference type="InterPro" id="IPR036086">
    <property type="entry name" value="ParB/Sulfiredoxin_sf"/>
</dbReference>
<dbReference type="CDD" id="cd16394">
    <property type="entry name" value="sopB_N"/>
    <property type="match status" value="1"/>
</dbReference>
<evidence type="ECO:0000313" key="3">
    <source>
        <dbReference type="EMBL" id="MBO1520442.1"/>
    </source>
</evidence>